<evidence type="ECO:0000313" key="13">
    <source>
        <dbReference type="Proteomes" id="UP000014174"/>
    </source>
</evidence>
<keyword evidence="7" id="KW-0411">Iron-sulfur</keyword>
<dbReference type="SFLD" id="SFLDS00029">
    <property type="entry name" value="Radical_SAM"/>
    <property type="match status" value="1"/>
</dbReference>
<dbReference type="SUPFAM" id="SSF102114">
    <property type="entry name" value="Radical SAM enzymes"/>
    <property type="match status" value="1"/>
</dbReference>
<dbReference type="InterPro" id="IPR007197">
    <property type="entry name" value="rSAM"/>
</dbReference>
<dbReference type="eggNOG" id="COG2896">
    <property type="taxonomic scope" value="Bacteria"/>
</dbReference>
<proteinExistence type="predicted"/>
<evidence type="ECO:0000256" key="2">
    <source>
        <dbReference type="ARBA" id="ARBA00022485"/>
    </source>
</evidence>
<dbReference type="GO" id="GO:0051539">
    <property type="term" value="F:4 iron, 4 sulfur cluster binding"/>
    <property type="evidence" value="ECO:0007669"/>
    <property type="project" value="UniProtKB-KW"/>
</dbReference>
<evidence type="ECO:0000259" key="11">
    <source>
        <dbReference type="PROSITE" id="PS51918"/>
    </source>
</evidence>
<evidence type="ECO:0000256" key="9">
    <source>
        <dbReference type="ARBA" id="ARBA00023150"/>
    </source>
</evidence>
<dbReference type="SFLD" id="SFLDG01386">
    <property type="entry name" value="main_SPASM_domain-containing"/>
    <property type="match status" value="1"/>
</dbReference>
<keyword evidence="8" id="KW-0342">GTP-binding</keyword>
<evidence type="ECO:0000256" key="5">
    <source>
        <dbReference type="ARBA" id="ARBA00022741"/>
    </source>
</evidence>
<evidence type="ECO:0000256" key="10">
    <source>
        <dbReference type="ARBA" id="ARBA00023239"/>
    </source>
</evidence>
<dbReference type="EMBL" id="AQPN01000033">
    <property type="protein sequence ID" value="EOR95961.1"/>
    <property type="molecule type" value="Genomic_DNA"/>
</dbReference>
<dbReference type="PROSITE" id="PS51918">
    <property type="entry name" value="RADICAL_SAM"/>
    <property type="match status" value="1"/>
</dbReference>
<evidence type="ECO:0000256" key="8">
    <source>
        <dbReference type="ARBA" id="ARBA00023134"/>
    </source>
</evidence>
<dbReference type="OrthoDB" id="9763993at2"/>
<dbReference type="InterPro" id="IPR013785">
    <property type="entry name" value="Aldolase_TIM"/>
</dbReference>
<feature type="domain" description="Radical SAM core" evidence="11">
    <location>
        <begin position="7"/>
        <end position="227"/>
    </location>
</feature>
<evidence type="ECO:0000256" key="1">
    <source>
        <dbReference type="ARBA" id="ARBA00001966"/>
    </source>
</evidence>
<name>R9GW28_9SPHI</name>
<dbReference type="GO" id="GO:0046872">
    <property type="term" value="F:metal ion binding"/>
    <property type="evidence" value="ECO:0007669"/>
    <property type="project" value="UniProtKB-KW"/>
</dbReference>
<keyword evidence="9" id="KW-0501">Molybdenum cofactor biosynthesis</keyword>
<dbReference type="InterPro" id="IPR058240">
    <property type="entry name" value="rSAM_sf"/>
</dbReference>
<dbReference type="InterPro" id="IPR040064">
    <property type="entry name" value="MoaA-like"/>
</dbReference>
<evidence type="ECO:0000313" key="12">
    <source>
        <dbReference type="EMBL" id="EOR95961.1"/>
    </source>
</evidence>
<keyword evidence="6" id="KW-0408">Iron</keyword>
<dbReference type="SFLD" id="SFLDG01067">
    <property type="entry name" value="SPASM/twitch_domain_containing"/>
    <property type="match status" value="1"/>
</dbReference>
<evidence type="ECO:0000256" key="6">
    <source>
        <dbReference type="ARBA" id="ARBA00023004"/>
    </source>
</evidence>
<dbReference type="InterPro" id="IPR010505">
    <property type="entry name" value="MoaA_twitch"/>
</dbReference>
<dbReference type="SFLD" id="SFLDG01383">
    <property type="entry name" value="cyclic_pyranopterin_phosphate"/>
    <property type="match status" value="1"/>
</dbReference>
<dbReference type="Proteomes" id="UP000014174">
    <property type="component" value="Unassembled WGS sequence"/>
</dbReference>
<comment type="caution">
    <text evidence="12">The sequence shown here is derived from an EMBL/GenBank/DDBJ whole genome shotgun (WGS) entry which is preliminary data.</text>
</comment>
<sequence length="320" mass="35778">MVEIRDELGRSFKTLRISLLNTCNLACVYCSCGNEDSKQNHILAKDKSLTATELLALVKQLHERLNLTTVRFTGGEPLLYKNLAELVEGVHDLGINDLKLTTNALLLERLSPLLKAAGLKSINISLDAIDPLIFFQMSRRHDLTRTLKGIDAALQQGIEVKINSVIMKGLNDNQIIPLLNFAFERGLTIRFLEIMSMGHLYENSDEHFFSQEDILQLISKHHTFVPLLRTSSSTANYWQTTDGNRFGIVANESQPFCSDCNRLRLDTFGNIYGCLSSNHPVPIKEVLNPIELEGKIKEALAQKQALKFTGSTLSMLHIGG</sequence>
<keyword evidence="13" id="KW-1185">Reference proteome</keyword>
<accession>R9GW28</accession>
<dbReference type="Gene3D" id="3.20.20.70">
    <property type="entry name" value="Aldolase class I"/>
    <property type="match status" value="1"/>
</dbReference>
<keyword evidence="3" id="KW-0949">S-adenosyl-L-methionine</keyword>
<dbReference type="GO" id="GO:0006777">
    <property type="term" value="P:Mo-molybdopterin cofactor biosynthetic process"/>
    <property type="evidence" value="ECO:0007669"/>
    <property type="project" value="UniProtKB-KW"/>
</dbReference>
<dbReference type="GO" id="GO:0061798">
    <property type="term" value="F:GTP 3',8'-cyclase activity"/>
    <property type="evidence" value="ECO:0007669"/>
    <property type="project" value="TreeGrafter"/>
</dbReference>
<dbReference type="PATRIC" id="fig|1150600.3.peg.837"/>
<dbReference type="RefSeq" id="WP_016194096.1">
    <property type="nucleotide sequence ID" value="NZ_AQPN01000033.1"/>
</dbReference>
<dbReference type="InterPro" id="IPR050105">
    <property type="entry name" value="MoCo_biosynth_MoaA/MoaC"/>
</dbReference>
<evidence type="ECO:0000256" key="4">
    <source>
        <dbReference type="ARBA" id="ARBA00022723"/>
    </source>
</evidence>
<dbReference type="Pfam" id="PF06463">
    <property type="entry name" value="Mob_synth_C"/>
    <property type="match status" value="1"/>
</dbReference>
<comment type="cofactor">
    <cofactor evidence="1">
        <name>[4Fe-4S] cluster</name>
        <dbReference type="ChEBI" id="CHEBI:49883"/>
    </cofactor>
</comment>
<dbReference type="STRING" id="1150600.ADIARSV_0851"/>
<gene>
    <name evidence="12" type="ORF">ADIARSV_0851</name>
</gene>
<reference evidence="12 13" key="1">
    <citation type="journal article" date="2013" name="Genome Announc.">
        <title>Draft Genome Sequence of Arcticibacter svalbardensis Strain MN12-7T, a Member of the Family Sphingobacteriaceae Isolated from an Arctic Soil Sample.</title>
        <authorList>
            <person name="Shivaji S."/>
            <person name="Ara S."/>
            <person name="Prasad S."/>
            <person name="Manasa B.P."/>
            <person name="Begum Z."/>
            <person name="Singh A."/>
            <person name="Kumar Pinnaka A."/>
        </authorList>
    </citation>
    <scope>NUCLEOTIDE SEQUENCE [LARGE SCALE GENOMIC DNA]</scope>
    <source>
        <strain evidence="12 13">MN12-7</strain>
    </source>
</reference>
<dbReference type="CDD" id="cd01335">
    <property type="entry name" value="Radical_SAM"/>
    <property type="match status" value="1"/>
</dbReference>
<keyword evidence="10" id="KW-0456">Lyase</keyword>
<dbReference type="GO" id="GO:0061799">
    <property type="term" value="F:cyclic pyranopterin monophosphate synthase activity"/>
    <property type="evidence" value="ECO:0007669"/>
    <property type="project" value="TreeGrafter"/>
</dbReference>
<keyword evidence="5" id="KW-0547">Nucleotide-binding</keyword>
<evidence type="ECO:0000256" key="7">
    <source>
        <dbReference type="ARBA" id="ARBA00023014"/>
    </source>
</evidence>
<keyword evidence="4" id="KW-0479">Metal-binding</keyword>
<protein>
    <submittedName>
        <fullName evidence="12">Molybdenum cofactor biosynthesis protein MoaA</fullName>
    </submittedName>
</protein>
<dbReference type="AlphaFoldDB" id="R9GW28"/>
<dbReference type="GO" id="GO:0005525">
    <property type="term" value="F:GTP binding"/>
    <property type="evidence" value="ECO:0007669"/>
    <property type="project" value="UniProtKB-KW"/>
</dbReference>
<dbReference type="PANTHER" id="PTHR22960">
    <property type="entry name" value="MOLYBDOPTERIN COFACTOR SYNTHESIS PROTEIN A"/>
    <property type="match status" value="1"/>
</dbReference>
<dbReference type="Pfam" id="PF04055">
    <property type="entry name" value="Radical_SAM"/>
    <property type="match status" value="1"/>
</dbReference>
<dbReference type="SMART" id="SM00729">
    <property type="entry name" value="Elp3"/>
    <property type="match status" value="1"/>
</dbReference>
<keyword evidence="2" id="KW-0004">4Fe-4S</keyword>
<evidence type="ECO:0000256" key="3">
    <source>
        <dbReference type="ARBA" id="ARBA00022691"/>
    </source>
</evidence>
<dbReference type="PANTHER" id="PTHR22960:SF0">
    <property type="entry name" value="MOLYBDENUM COFACTOR BIOSYNTHESIS PROTEIN 1"/>
    <property type="match status" value="1"/>
</dbReference>
<dbReference type="InterPro" id="IPR006638">
    <property type="entry name" value="Elp3/MiaA/NifB-like_rSAM"/>
</dbReference>
<organism evidence="12 13">
    <name type="scientific">Arcticibacter svalbardensis MN12-7</name>
    <dbReference type="NCBI Taxonomy" id="1150600"/>
    <lineage>
        <taxon>Bacteria</taxon>
        <taxon>Pseudomonadati</taxon>
        <taxon>Bacteroidota</taxon>
        <taxon>Sphingobacteriia</taxon>
        <taxon>Sphingobacteriales</taxon>
        <taxon>Sphingobacteriaceae</taxon>
        <taxon>Arcticibacter</taxon>
    </lineage>
</organism>